<name>A0A9E8KKT1_9ALTE</name>
<keyword evidence="1 16" id="KW-0813">Transport</keyword>
<comment type="caution">
    <text evidence="16">Lacks conserved residue(s) required for the propagation of feature annotation.</text>
</comment>
<keyword evidence="9 16" id="KW-1133">Transmembrane helix</keyword>
<proteinExistence type="inferred from homology"/>
<evidence type="ECO:0000259" key="18">
    <source>
        <dbReference type="SMART" id="SM00900"/>
    </source>
</evidence>
<feature type="domain" description="FMN-binding" evidence="18">
    <location>
        <begin position="151"/>
        <end position="254"/>
    </location>
</feature>
<protein>
    <recommendedName>
        <fullName evidence="16 17">Na(+)-translocating NADH-quinone reductase subunit C</fullName>
        <shortName evidence="16 17">Na(+)-NQR subunit C</shortName>
        <shortName evidence="16 17">Na(+)-translocating NQR subunit C</shortName>
        <ecNumber evidence="16 17">7.2.1.1</ecNumber>
    </recommendedName>
    <alternativeName>
        <fullName evidence="16 17">NQR complex subunit C</fullName>
    </alternativeName>
    <alternativeName>
        <fullName evidence="16 17">NQR-1 subunit C</fullName>
    </alternativeName>
</protein>
<comment type="catalytic activity">
    <reaction evidence="16 17">
        <text>a ubiquinone + n Na(+)(in) + NADH + H(+) = a ubiquinol + n Na(+)(out) + NAD(+)</text>
        <dbReference type="Rhea" id="RHEA:47748"/>
        <dbReference type="Rhea" id="RHEA-COMP:9565"/>
        <dbReference type="Rhea" id="RHEA-COMP:9566"/>
        <dbReference type="ChEBI" id="CHEBI:15378"/>
        <dbReference type="ChEBI" id="CHEBI:16389"/>
        <dbReference type="ChEBI" id="CHEBI:17976"/>
        <dbReference type="ChEBI" id="CHEBI:29101"/>
        <dbReference type="ChEBI" id="CHEBI:57540"/>
        <dbReference type="ChEBI" id="CHEBI:57945"/>
        <dbReference type="EC" id="7.2.1.1"/>
    </reaction>
</comment>
<keyword evidence="12 16" id="KW-0406">Ion transport</keyword>
<gene>
    <name evidence="16" type="primary">nqrC</name>
    <name evidence="19" type="ORF">NNL22_08045</name>
</gene>
<evidence type="ECO:0000256" key="12">
    <source>
        <dbReference type="ARBA" id="ARBA00023065"/>
    </source>
</evidence>
<dbReference type="EC" id="7.2.1.1" evidence="16 17"/>
<keyword evidence="7 16" id="KW-0812">Transmembrane</keyword>
<evidence type="ECO:0000313" key="19">
    <source>
        <dbReference type="EMBL" id="UZW76521.1"/>
    </source>
</evidence>
<evidence type="ECO:0000256" key="8">
    <source>
        <dbReference type="ARBA" id="ARBA00022967"/>
    </source>
</evidence>
<dbReference type="KEGG" id="asem:NNL22_08045"/>
<keyword evidence="10 16" id="KW-0520">NAD</keyword>
<dbReference type="EMBL" id="CP101527">
    <property type="protein sequence ID" value="UZW76521.1"/>
    <property type="molecule type" value="Genomic_DNA"/>
</dbReference>
<keyword evidence="20" id="KW-1185">Reference proteome</keyword>
<organism evidence="19 20">
    <name type="scientific">Alkalimarinus sediminis</name>
    <dbReference type="NCBI Taxonomy" id="1632866"/>
    <lineage>
        <taxon>Bacteria</taxon>
        <taxon>Pseudomonadati</taxon>
        <taxon>Pseudomonadota</taxon>
        <taxon>Gammaproteobacteria</taxon>
        <taxon>Alteromonadales</taxon>
        <taxon>Alteromonadaceae</taxon>
        <taxon>Alkalimarinus</taxon>
    </lineage>
</organism>
<dbReference type="GO" id="GO:0016655">
    <property type="term" value="F:oxidoreductase activity, acting on NAD(P)H, quinone or similar compound as acceptor"/>
    <property type="evidence" value="ECO:0007669"/>
    <property type="project" value="UniProtKB-UniRule"/>
</dbReference>
<evidence type="ECO:0000256" key="15">
    <source>
        <dbReference type="ARBA" id="ARBA00023201"/>
    </source>
</evidence>
<dbReference type="AlphaFoldDB" id="A0A9E8KKT1"/>
<keyword evidence="3" id="KW-0997">Cell inner membrane</keyword>
<evidence type="ECO:0000313" key="20">
    <source>
        <dbReference type="Proteomes" id="UP001164472"/>
    </source>
</evidence>
<feature type="modified residue" description="FMN phosphoryl threonine" evidence="16">
    <location>
        <position position="237"/>
    </location>
</feature>
<evidence type="ECO:0000256" key="3">
    <source>
        <dbReference type="ARBA" id="ARBA00022519"/>
    </source>
</evidence>
<reference evidence="19" key="1">
    <citation type="submission" date="2022-07" db="EMBL/GenBank/DDBJ databases">
        <title>Alkalimarinus sp. nov., isolated from gut of a Alitta virens.</title>
        <authorList>
            <person name="Yang A.I."/>
            <person name="Shin N.-R."/>
        </authorList>
    </citation>
    <scope>NUCLEOTIDE SEQUENCE</scope>
    <source>
        <strain evidence="19">FA028</strain>
    </source>
</reference>
<evidence type="ECO:0000256" key="6">
    <source>
        <dbReference type="ARBA" id="ARBA00022643"/>
    </source>
</evidence>
<evidence type="ECO:0000256" key="14">
    <source>
        <dbReference type="ARBA" id="ARBA00023136"/>
    </source>
</evidence>
<keyword evidence="14 16" id="KW-0472">Membrane</keyword>
<dbReference type="NCBIfam" id="TIGR01938">
    <property type="entry name" value="nqrC"/>
    <property type="match status" value="1"/>
</dbReference>
<evidence type="ECO:0000256" key="16">
    <source>
        <dbReference type="HAMAP-Rule" id="MF_00427"/>
    </source>
</evidence>
<dbReference type="PIRSF" id="PIRSF009437">
    <property type="entry name" value="NQR-1_subunit_C"/>
    <property type="match status" value="1"/>
</dbReference>
<evidence type="ECO:0000256" key="13">
    <source>
        <dbReference type="ARBA" id="ARBA00023075"/>
    </source>
</evidence>
<keyword evidence="6 16" id="KW-0288">FMN</keyword>
<comment type="function">
    <text evidence="16">NQR complex catalyzes the reduction of ubiquinone-1 to ubiquinol by two successive reactions, coupled with the transport of Na(+) ions from the cytoplasm to the periplasm. NqrA to NqrE are probably involved in the second step, the conversion of ubisemiquinone to ubiquinol.</text>
</comment>
<comment type="similarity">
    <text evidence="16 17">Belongs to the NqrC family.</text>
</comment>
<keyword evidence="11 16" id="KW-0915">Sodium</keyword>
<dbReference type="InterPro" id="IPR010204">
    <property type="entry name" value="NqrC"/>
</dbReference>
<dbReference type="GO" id="GO:0010181">
    <property type="term" value="F:FMN binding"/>
    <property type="evidence" value="ECO:0007669"/>
    <property type="project" value="UniProtKB-UniRule"/>
</dbReference>
<dbReference type="SMART" id="SM00900">
    <property type="entry name" value="FMN_bind"/>
    <property type="match status" value="1"/>
</dbReference>
<comment type="subcellular location">
    <subcellularLocation>
        <location evidence="16">Cell membrane</location>
        <topology evidence="16">Single-pass membrane protein</topology>
    </subcellularLocation>
</comment>
<keyword evidence="2 16" id="KW-1003">Cell membrane</keyword>
<keyword evidence="15 16" id="KW-0739">Sodium transport</keyword>
<dbReference type="PANTHER" id="PTHR37838">
    <property type="entry name" value="NA(+)-TRANSLOCATING NADH-QUINONE REDUCTASE SUBUNIT C"/>
    <property type="match status" value="1"/>
</dbReference>
<evidence type="ECO:0000256" key="5">
    <source>
        <dbReference type="ARBA" id="ARBA00022630"/>
    </source>
</evidence>
<sequence>MSSNKESIQKTITVALLLCLVCSVIVAASVVLLRPIQEKNKALNLKQNILAAAGLLQENATAADIEKSFERITAKLVDLDTGEYVLPETIGVASAIDYDQKSASKNPKLSEVLPGDEDIASIKRREKYAKVYLVEQDGAIETIIVPVHGYGLWSTLYGFVALEKDANTVAGFGFYQHAETPGLGGEVDNPKWKAQWPGKKIYDFDVSPEPKIGLIKGSVDTSKPGAEYKIDGLSGATLTSRGVTNLIHFWLGDSGFRKYLDRVREGA</sequence>
<dbReference type="HAMAP" id="MF_00427">
    <property type="entry name" value="NqrC"/>
    <property type="match status" value="1"/>
</dbReference>
<keyword evidence="8 16" id="KW-1278">Translocase</keyword>
<evidence type="ECO:0000256" key="17">
    <source>
        <dbReference type="PIRNR" id="PIRNR009437"/>
    </source>
</evidence>
<evidence type="ECO:0000256" key="7">
    <source>
        <dbReference type="ARBA" id="ARBA00022692"/>
    </source>
</evidence>
<dbReference type="InterPro" id="IPR007329">
    <property type="entry name" value="FMN-bd"/>
</dbReference>
<dbReference type="GO" id="GO:0005886">
    <property type="term" value="C:plasma membrane"/>
    <property type="evidence" value="ECO:0007669"/>
    <property type="project" value="UniProtKB-SubCell"/>
</dbReference>
<evidence type="ECO:0000256" key="11">
    <source>
        <dbReference type="ARBA" id="ARBA00023053"/>
    </source>
</evidence>
<dbReference type="RefSeq" id="WP_251811737.1">
    <property type="nucleotide sequence ID" value="NZ_CP101527.1"/>
</dbReference>
<evidence type="ECO:0000256" key="4">
    <source>
        <dbReference type="ARBA" id="ARBA00022553"/>
    </source>
</evidence>
<keyword evidence="13 16" id="KW-0830">Ubiquinone</keyword>
<dbReference type="Pfam" id="PF04205">
    <property type="entry name" value="FMN_bind"/>
    <property type="match status" value="1"/>
</dbReference>
<keyword evidence="5 16" id="KW-0285">Flavoprotein</keyword>
<comment type="subunit">
    <text evidence="16 17">Composed of six subunits; NqrA, NqrB, NqrC, NqrD, NqrE and NqrF.</text>
</comment>
<comment type="cofactor">
    <cofactor evidence="16 17">
        <name>FMN</name>
        <dbReference type="ChEBI" id="CHEBI:58210"/>
    </cofactor>
</comment>
<dbReference type="Proteomes" id="UP001164472">
    <property type="component" value="Chromosome"/>
</dbReference>
<dbReference type="NCBIfam" id="NF003749">
    <property type="entry name" value="PRK05346.1-5"/>
    <property type="match status" value="1"/>
</dbReference>
<accession>A0A9E8KKT1</accession>
<dbReference type="GO" id="GO:0006814">
    <property type="term" value="P:sodium ion transport"/>
    <property type="evidence" value="ECO:0007669"/>
    <property type="project" value="UniProtKB-UniRule"/>
</dbReference>
<keyword evidence="4 16" id="KW-0597">Phosphoprotein</keyword>
<dbReference type="PANTHER" id="PTHR37838:SF1">
    <property type="entry name" value="NA(+)-TRANSLOCATING NADH-QUINONE REDUCTASE SUBUNIT C"/>
    <property type="match status" value="1"/>
</dbReference>
<evidence type="ECO:0000256" key="2">
    <source>
        <dbReference type="ARBA" id="ARBA00022475"/>
    </source>
</evidence>
<evidence type="ECO:0000256" key="9">
    <source>
        <dbReference type="ARBA" id="ARBA00022989"/>
    </source>
</evidence>
<evidence type="ECO:0000256" key="10">
    <source>
        <dbReference type="ARBA" id="ARBA00023027"/>
    </source>
</evidence>
<evidence type="ECO:0000256" key="1">
    <source>
        <dbReference type="ARBA" id="ARBA00022448"/>
    </source>
</evidence>